<dbReference type="AlphaFoldDB" id="A0A0B6Z5M0"/>
<feature type="compositionally biased region" description="Basic and acidic residues" evidence="1">
    <location>
        <begin position="34"/>
        <end position="52"/>
    </location>
</feature>
<proteinExistence type="predicted"/>
<organism evidence="2">
    <name type="scientific">Arion vulgaris</name>
    <dbReference type="NCBI Taxonomy" id="1028688"/>
    <lineage>
        <taxon>Eukaryota</taxon>
        <taxon>Metazoa</taxon>
        <taxon>Spiralia</taxon>
        <taxon>Lophotrochozoa</taxon>
        <taxon>Mollusca</taxon>
        <taxon>Gastropoda</taxon>
        <taxon>Heterobranchia</taxon>
        <taxon>Euthyneura</taxon>
        <taxon>Panpulmonata</taxon>
        <taxon>Eupulmonata</taxon>
        <taxon>Stylommatophora</taxon>
        <taxon>Helicina</taxon>
        <taxon>Arionoidea</taxon>
        <taxon>Arionidae</taxon>
        <taxon>Arion</taxon>
    </lineage>
</organism>
<protein>
    <submittedName>
        <fullName evidence="2">Uncharacterized protein</fullName>
    </submittedName>
</protein>
<feature type="region of interest" description="Disordered" evidence="1">
    <location>
        <begin position="26"/>
        <end position="52"/>
    </location>
</feature>
<feature type="non-terminal residue" evidence="2">
    <location>
        <position position="1"/>
    </location>
</feature>
<reference evidence="2" key="1">
    <citation type="submission" date="2014-12" db="EMBL/GenBank/DDBJ databases">
        <title>Insight into the proteome of Arion vulgaris.</title>
        <authorList>
            <person name="Aradska J."/>
            <person name="Bulat T."/>
            <person name="Smidak R."/>
            <person name="Sarate P."/>
            <person name="Gangsoo J."/>
            <person name="Sialana F."/>
            <person name="Bilban M."/>
            <person name="Lubec G."/>
        </authorList>
    </citation>
    <scope>NUCLEOTIDE SEQUENCE</scope>
    <source>
        <tissue evidence="2">Skin</tissue>
    </source>
</reference>
<accession>A0A0B6Z5M0</accession>
<gene>
    <name evidence="2" type="primary">ORF46730</name>
</gene>
<dbReference type="EMBL" id="HACG01016120">
    <property type="protein sequence ID" value="CEK62985.1"/>
    <property type="molecule type" value="Transcribed_RNA"/>
</dbReference>
<name>A0A0B6Z5M0_9EUPU</name>
<evidence type="ECO:0000313" key="2">
    <source>
        <dbReference type="EMBL" id="CEK62985.1"/>
    </source>
</evidence>
<evidence type="ECO:0000256" key="1">
    <source>
        <dbReference type="SAM" id="MobiDB-lite"/>
    </source>
</evidence>
<feature type="non-terminal residue" evidence="2">
    <location>
        <position position="121"/>
    </location>
</feature>
<sequence>AERKVIMATDVLRLVRRKYKPPRSSTFRVAAAATRDETRISPREKVQQEPFERPRKIANKSPDIAGAIVLRTNSTSAGEGYKIPKSSILGQRHVFESPLYRTPSVTTKICREKSVNAIQAG</sequence>